<evidence type="ECO:0000256" key="2">
    <source>
        <dbReference type="ARBA" id="ARBA00022884"/>
    </source>
</evidence>
<evidence type="ECO:0000256" key="1">
    <source>
        <dbReference type="ARBA" id="ARBA00022730"/>
    </source>
</evidence>
<dbReference type="AlphaFoldDB" id="A0A2H0BWF2"/>
<dbReference type="Proteomes" id="UP000231246">
    <property type="component" value="Unassembled WGS sequence"/>
</dbReference>
<comment type="similarity">
    <text evidence="6">Belongs to the bacterial ribosomal protein bS20 family.</text>
</comment>
<keyword evidence="3 6" id="KW-0689">Ribosomal protein</keyword>
<dbReference type="Gene3D" id="1.20.58.110">
    <property type="entry name" value="Ribosomal protein S20"/>
    <property type="match status" value="1"/>
</dbReference>
<dbReference type="GO" id="GO:0019843">
    <property type="term" value="F:rRNA binding"/>
    <property type="evidence" value="ECO:0007669"/>
    <property type="project" value="UniProtKB-UniRule"/>
</dbReference>
<dbReference type="GO" id="GO:0003735">
    <property type="term" value="F:structural constituent of ribosome"/>
    <property type="evidence" value="ECO:0007669"/>
    <property type="project" value="InterPro"/>
</dbReference>
<dbReference type="InterPro" id="IPR036510">
    <property type="entry name" value="Ribosomal_bS20_sf"/>
</dbReference>
<evidence type="ECO:0000256" key="4">
    <source>
        <dbReference type="ARBA" id="ARBA00023274"/>
    </source>
</evidence>
<dbReference type="GO" id="GO:0005840">
    <property type="term" value="C:ribosome"/>
    <property type="evidence" value="ECO:0007669"/>
    <property type="project" value="UniProtKB-KW"/>
</dbReference>
<keyword evidence="1 6" id="KW-0699">rRNA-binding</keyword>
<protein>
    <recommendedName>
        <fullName evidence="5 6">Small ribosomal subunit protein bS20</fullName>
    </recommendedName>
</protein>
<dbReference type="GO" id="GO:1990904">
    <property type="term" value="C:ribonucleoprotein complex"/>
    <property type="evidence" value="ECO:0007669"/>
    <property type="project" value="UniProtKB-KW"/>
</dbReference>
<dbReference type="HAMAP" id="MF_00500">
    <property type="entry name" value="Ribosomal_bS20"/>
    <property type="match status" value="1"/>
</dbReference>
<dbReference type="NCBIfam" id="TIGR00029">
    <property type="entry name" value="S20"/>
    <property type="match status" value="1"/>
</dbReference>
<reference evidence="7 8" key="1">
    <citation type="submission" date="2017-09" db="EMBL/GenBank/DDBJ databases">
        <title>Depth-based differentiation of microbial function through sediment-hosted aquifers and enrichment of novel symbionts in the deep terrestrial subsurface.</title>
        <authorList>
            <person name="Probst A.J."/>
            <person name="Ladd B."/>
            <person name="Jarett J.K."/>
            <person name="Geller-Mcgrath D.E."/>
            <person name="Sieber C.M."/>
            <person name="Emerson J.B."/>
            <person name="Anantharaman K."/>
            <person name="Thomas B.C."/>
            <person name="Malmstrom R."/>
            <person name="Stieglmeier M."/>
            <person name="Klingl A."/>
            <person name="Woyke T."/>
            <person name="Ryan C.M."/>
            <person name="Banfield J.F."/>
        </authorList>
    </citation>
    <scope>NUCLEOTIDE SEQUENCE [LARGE SCALE GENOMIC DNA]</scope>
    <source>
        <strain evidence="7">CG22_combo_CG10-13_8_21_14_all_38_20</strain>
    </source>
</reference>
<evidence type="ECO:0000256" key="3">
    <source>
        <dbReference type="ARBA" id="ARBA00022980"/>
    </source>
</evidence>
<keyword evidence="2 6" id="KW-0694">RNA-binding</keyword>
<evidence type="ECO:0000256" key="6">
    <source>
        <dbReference type="HAMAP-Rule" id="MF_00500"/>
    </source>
</evidence>
<accession>A0A2H0BWF2</accession>
<dbReference type="EMBL" id="PCTA01000009">
    <property type="protein sequence ID" value="PIP62007.1"/>
    <property type="molecule type" value="Genomic_DNA"/>
</dbReference>
<keyword evidence="4 6" id="KW-0687">Ribonucleoprotein</keyword>
<comment type="caution">
    <text evidence="7">The sequence shown here is derived from an EMBL/GenBank/DDBJ whole genome shotgun (WGS) entry which is preliminary data.</text>
</comment>
<organism evidence="7 8">
    <name type="scientific">Candidatus Roizmanbacteria bacterium CG22_combo_CG10-13_8_21_14_all_38_20</name>
    <dbReference type="NCBI Taxonomy" id="1974862"/>
    <lineage>
        <taxon>Bacteria</taxon>
        <taxon>Candidatus Roizmaniibacteriota</taxon>
    </lineage>
</organism>
<proteinExistence type="inferred from homology"/>
<evidence type="ECO:0000256" key="5">
    <source>
        <dbReference type="ARBA" id="ARBA00035136"/>
    </source>
</evidence>
<dbReference type="InterPro" id="IPR002583">
    <property type="entry name" value="Ribosomal_bS20"/>
</dbReference>
<comment type="function">
    <text evidence="6">Binds directly to 16S ribosomal RNA.</text>
</comment>
<dbReference type="SUPFAM" id="SSF46992">
    <property type="entry name" value="Ribosomal protein S20"/>
    <property type="match status" value="1"/>
</dbReference>
<dbReference type="Pfam" id="PF01649">
    <property type="entry name" value="Ribosomal_S20p"/>
    <property type="match status" value="1"/>
</dbReference>
<name>A0A2H0BWF2_9BACT</name>
<sequence>MPITKSAKKKVRVDLTRTEVNYRVRRSYKTAVKEALEKKDAESLTKAYSKLDMAAKRNVIHRNKADRLKSRLAKKLVVKS</sequence>
<evidence type="ECO:0000313" key="7">
    <source>
        <dbReference type="EMBL" id="PIP62007.1"/>
    </source>
</evidence>
<evidence type="ECO:0000313" key="8">
    <source>
        <dbReference type="Proteomes" id="UP000231246"/>
    </source>
</evidence>
<dbReference type="GO" id="GO:0006412">
    <property type="term" value="P:translation"/>
    <property type="evidence" value="ECO:0007669"/>
    <property type="project" value="UniProtKB-UniRule"/>
</dbReference>
<gene>
    <name evidence="6" type="primary">rpsT</name>
    <name evidence="7" type="ORF">COW99_01240</name>
</gene>